<evidence type="ECO:0000256" key="4">
    <source>
        <dbReference type="ARBA" id="ARBA00023029"/>
    </source>
</evidence>
<dbReference type="PRINTS" id="PR00416">
    <property type="entry name" value="EUTPISMRASEI"/>
</dbReference>
<evidence type="ECO:0000256" key="1">
    <source>
        <dbReference type="ARBA" id="ARBA00000213"/>
    </source>
</evidence>
<dbReference type="KEGG" id="pacs:FAZ98_17610"/>
<dbReference type="EC" id="5.6.2.1" evidence="3"/>
<evidence type="ECO:0000259" key="9">
    <source>
        <dbReference type="Pfam" id="PF21338"/>
    </source>
</evidence>
<dbReference type="GO" id="GO:0003677">
    <property type="term" value="F:DNA binding"/>
    <property type="evidence" value="ECO:0007669"/>
    <property type="project" value="UniProtKB-KW"/>
</dbReference>
<dbReference type="SUPFAM" id="SSF55869">
    <property type="entry name" value="DNA topoisomerase I domain"/>
    <property type="match status" value="1"/>
</dbReference>
<feature type="compositionally biased region" description="Basic and acidic residues" evidence="7">
    <location>
        <begin position="47"/>
        <end position="60"/>
    </location>
</feature>
<evidence type="ECO:0000256" key="5">
    <source>
        <dbReference type="ARBA" id="ARBA00023125"/>
    </source>
</evidence>
<organism evidence="10 11">
    <name type="scientific">Paraburkholderia acidisoli</name>
    <dbReference type="NCBI Taxonomy" id="2571748"/>
    <lineage>
        <taxon>Bacteria</taxon>
        <taxon>Pseudomonadati</taxon>
        <taxon>Pseudomonadota</taxon>
        <taxon>Betaproteobacteria</taxon>
        <taxon>Burkholderiales</taxon>
        <taxon>Burkholderiaceae</taxon>
        <taxon>Paraburkholderia</taxon>
    </lineage>
</organism>
<dbReference type="InterPro" id="IPR049331">
    <property type="entry name" value="Top1B_N_bact"/>
</dbReference>
<dbReference type="OrthoDB" id="9778962at2"/>
<feature type="region of interest" description="Disordered" evidence="7">
    <location>
        <begin position="1"/>
        <end position="60"/>
    </location>
</feature>
<feature type="compositionally biased region" description="Basic residues" evidence="7">
    <location>
        <begin position="23"/>
        <end position="38"/>
    </location>
</feature>
<dbReference type="InterPro" id="IPR001631">
    <property type="entry name" value="TopoI"/>
</dbReference>
<evidence type="ECO:0000256" key="6">
    <source>
        <dbReference type="ARBA" id="ARBA00023235"/>
    </source>
</evidence>
<dbReference type="EMBL" id="CP046914">
    <property type="protein sequence ID" value="QGZ63591.1"/>
    <property type="molecule type" value="Genomic_DNA"/>
</dbReference>
<dbReference type="Proteomes" id="UP000433577">
    <property type="component" value="Chromosome 2"/>
</dbReference>
<evidence type="ECO:0000259" key="8">
    <source>
        <dbReference type="Pfam" id="PF01028"/>
    </source>
</evidence>
<evidence type="ECO:0000313" key="10">
    <source>
        <dbReference type="EMBL" id="QGZ63591.1"/>
    </source>
</evidence>
<dbReference type="InterPro" id="IPR035447">
    <property type="entry name" value="DNA_topo_I_N_sf"/>
</dbReference>
<dbReference type="InterPro" id="IPR011010">
    <property type="entry name" value="DNA_brk_join_enz"/>
</dbReference>
<feature type="domain" description="DNA topoisomerase IB N-terminal" evidence="9">
    <location>
        <begin position="63"/>
        <end position="111"/>
    </location>
</feature>
<dbReference type="AlphaFoldDB" id="A0A7Z2JGA1"/>
<name>A0A7Z2JGA1_9BURK</name>
<evidence type="ECO:0000313" key="11">
    <source>
        <dbReference type="Proteomes" id="UP000433577"/>
    </source>
</evidence>
<keyword evidence="4" id="KW-0799">Topoisomerase</keyword>
<proteinExistence type="inferred from homology"/>
<dbReference type="Gene3D" id="3.90.15.10">
    <property type="entry name" value="Topoisomerase I, Chain A, domain 3"/>
    <property type="match status" value="1"/>
</dbReference>
<dbReference type="Pfam" id="PF21338">
    <property type="entry name" value="Top1B_N_bact"/>
    <property type="match status" value="1"/>
</dbReference>
<comment type="catalytic activity">
    <reaction evidence="1">
        <text>ATP-independent breakage of single-stranded DNA, followed by passage and rejoining.</text>
        <dbReference type="EC" id="5.6.2.1"/>
    </reaction>
</comment>
<evidence type="ECO:0000256" key="3">
    <source>
        <dbReference type="ARBA" id="ARBA00012891"/>
    </source>
</evidence>
<dbReference type="GO" id="GO:0006265">
    <property type="term" value="P:DNA topological change"/>
    <property type="evidence" value="ECO:0007669"/>
    <property type="project" value="InterPro"/>
</dbReference>
<dbReference type="InterPro" id="IPR014711">
    <property type="entry name" value="TopoI_cat_a-hlx-sub_euk"/>
</dbReference>
<dbReference type="PROSITE" id="PS52038">
    <property type="entry name" value="TOPO_IB_2"/>
    <property type="match status" value="1"/>
</dbReference>
<feature type="compositionally biased region" description="Basic and acidic residues" evidence="7">
    <location>
        <begin position="1"/>
        <end position="12"/>
    </location>
</feature>
<keyword evidence="11" id="KW-1185">Reference proteome</keyword>
<dbReference type="RefSeq" id="WP_158952584.1">
    <property type="nucleotide sequence ID" value="NZ_CP046914.1"/>
</dbReference>
<comment type="similarity">
    <text evidence="2">Belongs to the type IB topoisomerase family.</text>
</comment>
<keyword evidence="5" id="KW-0238">DNA-binding</keyword>
<accession>A0A7Z2JGA1</accession>
<gene>
    <name evidence="10" type="ORF">FAZ98_17610</name>
</gene>
<dbReference type="InterPro" id="IPR013500">
    <property type="entry name" value="TopoI_cat_euk"/>
</dbReference>
<protein>
    <recommendedName>
        <fullName evidence="3">DNA topoisomerase</fullName>
        <ecNumber evidence="3">5.6.2.1</ecNumber>
    </recommendedName>
</protein>
<dbReference type="Pfam" id="PF01028">
    <property type="entry name" value="Topoisom_I"/>
    <property type="match status" value="1"/>
</dbReference>
<feature type="domain" description="DNA topoisomerase I catalytic core eukaryotic-type" evidence="8">
    <location>
        <begin position="123"/>
        <end position="335"/>
    </location>
</feature>
<dbReference type="Gene3D" id="1.10.132.120">
    <property type="match status" value="1"/>
</dbReference>
<evidence type="ECO:0000256" key="2">
    <source>
        <dbReference type="ARBA" id="ARBA00006645"/>
    </source>
</evidence>
<sequence length="381" mass="42874">MDRDFDLSEEHATTAGDFVRARSTPRRPPKRAARHAAHKPASPAVHRSSDSEPGYRRQRTPEGFDYLNVRGKLIKDARIIARILSIVIPPAWEDVWICTDPLGHLQATGRDARGRKQYRYHPSWREQRESEKFAKIAQFARALPRVRAAVERDLALEGLPREKVIAAIVRLLDRSLARIGGAEYARDNATYGLTTLCKRHVRLDDESAMLRFKGKHGIKHEISVDDALVLAVVRECRQLPGRELFACVVDAESRRIDADDVNDYLQENGGCGITAKDFRTWGASVAALALLYDLDPPRSDRAARRTLAQTIRQVALLLRNTPAVCRRSYVHPWVVEAWQTATLGNKRFRASNAPLAPAERAFALLLKTRTACGAKRTQRIA</sequence>
<evidence type="ECO:0000256" key="7">
    <source>
        <dbReference type="SAM" id="MobiDB-lite"/>
    </source>
</evidence>
<dbReference type="GO" id="GO:0003917">
    <property type="term" value="F:DNA topoisomerase type I (single strand cut, ATP-independent) activity"/>
    <property type="evidence" value="ECO:0007669"/>
    <property type="project" value="UniProtKB-EC"/>
</dbReference>
<dbReference type="Gene3D" id="3.30.66.10">
    <property type="entry name" value="DNA topoisomerase I domain"/>
    <property type="match status" value="1"/>
</dbReference>
<reference evidence="10 11" key="1">
    <citation type="submission" date="2019-12" db="EMBL/GenBank/DDBJ databases">
        <title>Paraburkholderia acidiphila 7Q-K02 sp. nov and Paraburkholderia acidisoli DHF22 sp. nov., two strains isolated from forest soil.</title>
        <authorList>
            <person name="Gao Z."/>
            <person name="Qiu L."/>
        </authorList>
    </citation>
    <scope>NUCLEOTIDE SEQUENCE [LARGE SCALE GENOMIC DNA]</scope>
    <source>
        <strain evidence="10 11">DHF22</strain>
    </source>
</reference>
<dbReference type="SUPFAM" id="SSF56349">
    <property type="entry name" value="DNA breaking-rejoining enzymes"/>
    <property type="match status" value="1"/>
</dbReference>
<keyword evidence="6 10" id="KW-0413">Isomerase</keyword>